<evidence type="ECO:0000256" key="3">
    <source>
        <dbReference type="ARBA" id="ARBA00022840"/>
    </source>
</evidence>
<dbReference type="PANTHER" id="PTHR43585:SF2">
    <property type="entry name" value="ATP-GRASP ENZYME FSQD"/>
    <property type="match status" value="1"/>
</dbReference>
<sequence>MSTVLENKPRVLVVDPIASADYLITELHKFSIETFILFTIDLTKISSNFSFKSKLVNEKNIFIAKKGIIDIAKFKRLNIDYVICGYEDSVAIADYLMKQIATNYSNDPCTSQYRNNKYLMHKVLKANQLNYIKQEIISPKNIKNNHFSYPCFIKPLNGSASVGAAILNSEAELNNYIKQDFYSPIGRVYKEFIISEYIQGIEYAVDTFSKNGEHCISFIQRHVTKIYHGVPVTLSLELEKDTTIIAKIAEYAKLVLTKLGLRNGFAHTEIFFTAEHKPVLIELNPRISGASGALNILASCSGLDTQIEIFAQKIFNKELAKKEKFFSKVLCLYNFSNKPLPDLSLLKLKYPSINIVDQKKPVGYTRANMLNLYKSDVVAFITLKHKNLEQLEKDYKNILALDLNSNYFLNETL</sequence>
<accession>A0A345JPT5</accession>
<dbReference type="RefSeq" id="WP_071628618.1">
    <property type="nucleotide sequence ID" value="NZ_CP022375.1"/>
</dbReference>
<dbReference type="PANTHER" id="PTHR43585">
    <property type="entry name" value="FUMIPYRROLE BIOSYNTHESIS PROTEIN C"/>
    <property type="match status" value="1"/>
</dbReference>
<dbReference type="GO" id="GO:0005524">
    <property type="term" value="F:ATP binding"/>
    <property type="evidence" value="ECO:0007669"/>
    <property type="project" value="UniProtKB-UniRule"/>
</dbReference>
<keyword evidence="2 4" id="KW-0547">Nucleotide-binding</keyword>
<evidence type="ECO:0000313" key="6">
    <source>
        <dbReference type="EMBL" id="AXH29331.1"/>
    </source>
</evidence>
<dbReference type="InterPro" id="IPR052032">
    <property type="entry name" value="ATP-dep_AA_Ligase"/>
</dbReference>
<dbReference type="Proteomes" id="UP000253862">
    <property type="component" value="Chromosome"/>
</dbReference>
<dbReference type="InterPro" id="IPR011761">
    <property type="entry name" value="ATP-grasp"/>
</dbReference>
<gene>
    <name evidence="6" type="ORF">CGC43_01370</name>
</gene>
<evidence type="ECO:0000259" key="5">
    <source>
        <dbReference type="PROSITE" id="PS50975"/>
    </source>
</evidence>
<dbReference type="Gene3D" id="3.30.470.20">
    <property type="entry name" value="ATP-grasp fold, B domain"/>
    <property type="match status" value="1"/>
</dbReference>
<dbReference type="PROSITE" id="PS50975">
    <property type="entry name" value="ATP_GRASP"/>
    <property type="match status" value="1"/>
</dbReference>
<keyword evidence="1" id="KW-0436">Ligase</keyword>
<keyword evidence="3 4" id="KW-0067">ATP-binding</keyword>
<keyword evidence="7" id="KW-1185">Reference proteome</keyword>
<dbReference type="KEGG" id="foo:CGC45_01350"/>
<dbReference type="Pfam" id="PF13535">
    <property type="entry name" value="ATP-grasp_4"/>
    <property type="match status" value="1"/>
</dbReference>
<feature type="domain" description="ATP-grasp" evidence="5">
    <location>
        <begin position="121"/>
        <end position="314"/>
    </location>
</feature>
<dbReference type="EMBL" id="CP022375">
    <property type="protein sequence ID" value="AXH29331.1"/>
    <property type="molecule type" value="Genomic_DNA"/>
</dbReference>
<proteinExistence type="predicted"/>
<dbReference type="GO" id="GO:0016874">
    <property type="term" value="F:ligase activity"/>
    <property type="evidence" value="ECO:0007669"/>
    <property type="project" value="UniProtKB-KW"/>
</dbReference>
<name>A0A345JPT5_9GAMM</name>
<protein>
    <submittedName>
        <fullName evidence="6">ATP-grasp domain-containing protein</fullName>
    </submittedName>
</protein>
<dbReference type="AlphaFoldDB" id="A0A345JPT5"/>
<evidence type="ECO:0000256" key="2">
    <source>
        <dbReference type="ARBA" id="ARBA00022741"/>
    </source>
</evidence>
<organism evidence="6 7">
    <name type="scientific">Francisella opportunistica</name>
    <dbReference type="NCBI Taxonomy" id="2016517"/>
    <lineage>
        <taxon>Bacteria</taxon>
        <taxon>Pseudomonadati</taxon>
        <taxon>Pseudomonadota</taxon>
        <taxon>Gammaproteobacteria</taxon>
        <taxon>Thiotrichales</taxon>
        <taxon>Francisellaceae</taxon>
        <taxon>Francisella</taxon>
    </lineage>
</organism>
<dbReference type="SUPFAM" id="SSF56059">
    <property type="entry name" value="Glutathione synthetase ATP-binding domain-like"/>
    <property type="match status" value="1"/>
</dbReference>
<reference evidence="6 7" key="1">
    <citation type="submission" date="2017-07" db="EMBL/GenBank/DDBJ databases">
        <title>Complete genome sequences and comparative analysis of the novel pathogen Francisella opportunistica.</title>
        <authorList>
            <person name="Dietrich E.A."/>
            <person name="Kingry L.C."/>
            <person name="Petersen J.M."/>
        </authorList>
    </citation>
    <scope>NUCLEOTIDE SEQUENCE [LARGE SCALE GENOMIC DNA]</scope>
    <source>
        <strain evidence="6 7">14-2155</strain>
    </source>
</reference>
<evidence type="ECO:0000256" key="4">
    <source>
        <dbReference type="PROSITE-ProRule" id="PRU00409"/>
    </source>
</evidence>
<dbReference type="OrthoDB" id="5625282at2"/>
<dbReference type="GO" id="GO:0046872">
    <property type="term" value="F:metal ion binding"/>
    <property type="evidence" value="ECO:0007669"/>
    <property type="project" value="InterPro"/>
</dbReference>
<evidence type="ECO:0000256" key="1">
    <source>
        <dbReference type="ARBA" id="ARBA00022598"/>
    </source>
</evidence>
<evidence type="ECO:0000313" key="7">
    <source>
        <dbReference type="Proteomes" id="UP000253862"/>
    </source>
</evidence>